<protein>
    <submittedName>
        <fullName evidence="1">DNA phosphorothioation-dependent restriction protein DptG</fullName>
    </submittedName>
</protein>
<sequence>MMYKIDLKDVRNSYKFVEAEDNTKKINSLQHNTGNKISILPYTTQYKARFKDQIINFKNCIGQFSRGISNKKEIKEAINDEFTDKIIAKIEIDEKDKSVFKNIIKELFFDKEDNLVFFHPKVMNYIQAKNSNKKLGKFLCDVLCKEYSETEELIKKAYDTIPDNIMLKLIVESLPDSNESKSRKVTYENLVPYVSDVFMDDLKYMLKKPSFYNNNIEKLLKFYYMFYVIQLSLNLNKMFDATIEKPIEVYFNLDWEKASKARLSYESGWKLVDGSLQTLFSHANCLELINHNNREEVCSYLDIKNIVNNMKIEGYEESKKSFQELLDNYKNYVGDVDFSRMNFERKYDDDILNIIYELYKSINYQFINSGRKERQKDYCTWFVEFCKVNFLRQRGRLGYTLNLTEEYIIFLTKISLKDNEKMKLKDLFIEYEKRGVFLDRDSKAKISQLFEKLNILEKKSDSGDAQYVKSVL</sequence>
<evidence type="ECO:0000313" key="1">
    <source>
        <dbReference type="EMBL" id="MCM1988834.1"/>
    </source>
</evidence>
<comment type="caution">
    <text evidence="1">The sequence shown here is derived from an EMBL/GenBank/DDBJ whole genome shotgun (WGS) entry which is preliminary data.</text>
</comment>
<dbReference type="InterPro" id="IPR017645">
    <property type="entry name" value="Dnd_assoc_1"/>
</dbReference>
<reference evidence="1" key="1">
    <citation type="journal article" date="2021" name="mSystems">
        <title>Bacteria and Archaea Synergistically Convert Glycine Betaine to Biogenic Methane in the Formosa Cold Seep of the South China Sea.</title>
        <authorList>
            <person name="Li L."/>
            <person name="Zhang W."/>
            <person name="Zhang S."/>
            <person name="Song L."/>
            <person name="Sun Q."/>
            <person name="Zhang H."/>
            <person name="Xiang H."/>
            <person name="Dong X."/>
        </authorList>
    </citation>
    <scope>NUCLEOTIDE SEQUENCE</scope>
    <source>
        <strain evidence="1">ZWT</strain>
    </source>
</reference>
<reference evidence="1" key="2">
    <citation type="submission" date="2021-04" db="EMBL/GenBank/DDBJ databases">
        <authorList>
            <person name="Dong X."/>
        </authorList>
    </citation>
    <scope>NUCLEOTIDE SEQUENCE</scope>
    <source>
        <strain evidence="1">ZWT</strain>
    </source>
</reference>
<name>A0A9J6NWE3_9CLOT</name>
<evidence type="ECO:0000313" key="2">
    <source>
        <dbReference type="Proteomes" id="UP001056429"/>
    </source>
</evidence>
<accession>A0A9J6NWE3</accession>
<dbReference type="RefSeq" id="WP_250857702.1">
    <property type="nucleotide sequence ID" value="NZ_JAGSOJ010000001.1"/>
</dbReference>
<proteinExistence type="predicted"/>
<dbReference type="Proteomes" id="UP001056429">
    <property type="component" value="Unassembled WGS sequence"/>
</dbReference>
<gene>
    <name evidence="1" type="primary">dptG</name>
    <name evidence="1" type="ORF">KDK92_03705</name>
</gene>
<dbReference type="AlphaFoldDB" id="A0A9J6NWE3"/>
<keyword evidence="2" id="KW-1185">Reference proteome</keyword>
<organism evidence="1 2">
    <name type="scientific">Oceanirhabdus seepicola</name>
    <dbReference type="NCBI Taxonomy" id="2828781"/>
    <lineage>
        <taxon>Bacteria</taxon>
        <taxon>Bacillati</taxon>
        <taxon>Bacillota</taxon>
        <taxon>Clostridia</taxon>
        <taxon>Eubacteriales</taxon>
        <taxon>Clostridiaceae</taxon>
        <taxon>Oceanirhabdus</taxon>
    </lineage>
</organism>
<dbReference type="EMBL" id="JAGSOJ010000001">
    <property type="protein sequence ID" value="MCM1988834.1"/>
    <property type="molecule type" value="Genomic_DNA"/>
</dbReference>
<dbReference type="NCBIfam" id="TIGR03236">
    <property type="entry name" value="dnd_assoc_1"/>
    <property type="match status" value="1"/>
</dbReference>